<dbReference type="PANTHER" id="PTHR47366">
    <property type="entry name" value="TWO-ON-TWO HEMOGLOBIN-3"/>
    <property type="match status" value="1"/>
</dbReference>
<evidence type="ECO:0000313" key="6">
    <source>
        <dbReference type="EMBL" id="HIV74983.1"/>
    </source>
</evidence>
<dbReference type="AlphaFoldDB" id="A0A9D1TKQ0"/>
<comment type="similarity">
    <text evidence="5">Belongs to the truncated hemoglobin family. Group II subfamily.</text>
</comment>
<dbReference type="PANTHER" id="PTHR47366:SF1">
    <property type="entry name" value="TWO-ON-TWO HEMOGLOBIN-3"/>
    <property type="match status" value="1"/>
</dbReference>
<sequence>MSNPQLRLIYDEIGAEKIKEIVNAFYPKVYADPDLIPIFDEVEMPEIMRKQQLFLTQFTGGPALFSMEFGAPRMRFRHLPHEITPTRARAWLRCMKEAFIEVGIWDEPVGQEFYQRLMQVAAVMVNTEEA</sequence>
<name>A0A9D1TKQ0_9BACI</name>
<evidence type="ECO:0000256" key="4">
    <source>
        <dbReference type="ARBA" id="ARBA00023004"/>
    </source>
</evidence>
<keyword evidence="3" id="KW-0479">Metal-binding</keyword>
<organism evidence="6 7">
    <name type="scientific">Candidatus Pseudogracilibacillus intestinigallinarum</name>
    <dbReference type="NCBI Taxonomy" id="2838742"/>
    <lineage>
        <taxon>Bacteria</taxon>
        <taxon>Bacillati</taxon>
        <taxon>Bacillota</taxon>
        <taxon>Bacilli</taxon>
        <taxon>Bacillales</taxon>
        <taxon>Bacillaceae</taxon>
        <taxon>Pseudogracilibacillus</taxon>
    </lineage>
</organism>
<accession>A0A9D1TKQ0</accession>
<reference evidence="6" key="1">
    <citation type="journal article" date="2021" name="PeerJ">
        <title>Extensive microbial diversity within the chicken gut microbiome revealed by metagenomics and culture.</title>
        <authorList>
            <person name="Gilroy R."/>
            <person name="Ravi A."/>
            <person name="Getino M."/>
            <person name="Pursley I."/>
            <person name="Horton D.L."/>
            <person name="Alikhan N.F."/>
            <person name="Baker D."/>
            <person name="Gharbi K."/>
            <person name="Hall N."/>
            <person name="Watson M."/>
            <person name="Adriaenssens E.M."/>
            <person name="Foster-Nyarko E."/>
            <person name="Jarju S."/>
            <person name="Secka A."/>
            <person name="Antonio M."/>
            <person name="Oren A."/>
            <person name="Chaudhuri R.R."/>
            <person name="La Ragione R."/>
            <person name="Hildebrand F."/>
            <person name="Pallen M.J."/>
        </authorList>
    </citation>
    <scope>NUCLEOTIDE SEQUENCE</scope>
    <source>
        <strain evidence="6">CHK169-2315</strain>
    </source>
</reference>
<comment type="caution">
    <text evidence="6">The sequence shown here is derived from an EMBL/GenBank/DDBJ whole genome shotgun (WGS) entry which is preliminary data.</text>
</comment>
<dbReference type="GO" id="GO:0005344">
    <property type="term" value="F:oxygen carrier activity"/>
    <property type="evidence" value="ECO:0007669"/>
    <property type="project" value="InterPro"/>
</dbReference>
<dbReference type="Proteomes" id="UP000823937">
    <property type="component" value="Unassembled WGS sequence"/>
</dbReference>
<dbReference type="InterPro" id="IPR001486">
    <property type="entry name" value="Hemoglobin_trunc"/>
</dbReference>
<evidence type="ECO:0000313" key="7">
    <source>
        <dbReference type="Proteomes" id="UP000823937"/>
    </source>
</evidence>
<dbReference type="GO" id="GO:0020037">
    <property type="term" value="F:heme binding"/>
    <property type="evidence" value="ECO:0007669"/>
    <property type="project" value="InterPro"/>
</dbReference>
<evidence type="ECO:0000256" key="5">
    <source>
        <dbReference type="ARBA" id="ARBA00034496"/>
    </source>
</evidence>
<evidence type="ECO:0000256" key="3">
    <source>
        <dbReference type="ARBA" id="ARBA00022723"/>
    </source>
</evidence>
<evidence type="ECO:0000256" key="2">
    <source>
        <dbReference type="ARBA" id="ARBA00022617"/>
    </source>
</evidence>
<dbReference type="Pfam" id="PF01152">
    <property type="entry name" value="Bac_globin"/>
    <property type="match status" value="1"/>
</dbReference>
<keyword evidence="4" id="KW-0408">Iron</keyword>
<dbReference type="EMBL" id="DXHX01000122">
    <property type="protein sequence ID" value="HIV74983.1"/>
    <property type="molecule type" value="Genomic_DNA"/>
</dbReference>
<dbReference type="GO" id="GO:0046872">
    <property type="term" value="F:metal ion binding"/>
    <property type="evidence" value="ECO:0007669"/>
    <property type="project" value="UniProtKB-KW"/>
</dbReference>
<dbReference type="SUPFAM" id="SSF46458">
    <property type="entry name" value="Globin-like"/>
    <property type="match status" value="1"/>
</dbReference>
<gene>
    <name evidence="6" type="ORF">H9895_07910</name>
</gene>
<reference evidence="6" key="2">
    <citation type="submission" date="2021-04" db="EMBL/GenBank/DDBJ databases">
        <authorList>
            <person name="Gilroy R."/>
        </authorList>
    </citation>
    <scope>NUCLEOTIDE SEQUENCE</scope>
    <source>
        <strain evidence="6">CHK169-2315</strain>
    </source>
</reference>
<dbReference type="GO" id="GO:0019825">
    <property type="term" value="F:oxygen binding"/>
    <property type="evidence" value="ECO:0007669"/>
    <property type="project" value="InterPro"/>
</dbReference>
<protein>
    <submittedName>
        <fullName evidence="6">Globin</fullName>
    </submittedName>
</protein>
<proteinExistence type="inferred from homology"/>
<dbReference type="Gene3D" id="1.10.490.10">
    <property type="entry name" value="Globins"/>
    <property type="match status" value="1"/>
</dbReference>
<dbReference type="InterPro" id="IPR044203">
    <property type="entry name" value="GlbO/GLB3-like"/>
</dbReference>
<dbReference type="InterPro" id="IPR009050">
    <property type="entry name" value="Globin-like_sf"/>
</dbReference>
<keyword evidence="1" id="KW-0813">Transport</keyword>
<dbReference type="InterPro" id="IPR012292">
    <property type="entry name" value="Globin/Proto"/>
</dbReference>
<keyword evidence="2" id="KW-0349">Heme</keyword>
<evidence type="ECO:0000256" key="1">
    <source>
        <dbReference type="ARBA" id="ARBA00022448"/>
    </source>
</evidence>